<proteinExistence type="predicted"/>
<evidence type="ECO:0000256" key="1">
    <source>
        <dbReference type="SAM" id="MobiDB-lite"/>
    </source>
</evidence>
<dbReference type="EMBL" id="VSRR010022224">
    <property type="protein sequence ID" value="MPC64540.1"/>
    <property type="molecule type" value="Genomic_DNA"/>
</dbReference>
<sequence length="171" mass="19078">MAVHLALNNFSASLALLSHCHQFFLELFQQVLPQPLVMFLDELSCFPDYFSSIHTTTAFISYANPATKFSSLFQSGSLPLASESAIVHSCLAISLDKFYARTPDTNCFTAPTSSPPPQPRKKLTYHSSSPGEHRRDSNRHRDTSRRRFVANKGKQGTNTPQTQADSLREAE</sequence>
<comment type="caution">
    <text evidence="2">The sequence shown here is derived from an EMBL/GenBank/DDBJ whole genome shotgun (WGS) entry which is preliminary data.</text>
</comment>
<protein>
    <submittedName>
        <fullName evidence="2">Uncharacterized protein</fullName>
    </submittedName>
</protein>
<organism evidence="2 3">
    <name type="scientific">Portunus trituberculatus</name>
    <name type="common">Swimming crab</name>
    <name type="synonym">Neptunus trituberculatus</name>
    <dbReference type="NCBI Taxonomy" id="210409"/>
    <lineage>
        <taxon>Eukaryota</taxon>
        <taxon>Metazoa</taxon>
        <taxon>Ecdysozoa</taxon>
        <taxon>Arthropoda</taxon>
        <taxon>Crustacea</taxon>
        <taxon>Multicrustacea</taxon>
        <taxon>Malacostraca</taxon>
        <taxon>Eumalacostraca</taxon>
        <taxon>Eucarida</taxon>
        <taxon>Decapoda</taxon>
        <taxon>Pleocyemata</taxon>
        <taxon>Brachyura</taxon>
        <taxon>Eubrachyura</taxon>
        <taxon>Portunoidea</taxon>
        <taxon>Portunidae</taxon>
        <taxon>Portuninae</taxon>
        <taxon>Portunus</taxon>
    </lineage>
</organism>
<dbReference type="AlphaFoldDB" id="A0A5B7GX39"/>
<evidence type="ECO:0000313" key="2">
    <source>
        <dbReference type="EMBL" id="MPC64540.1"/>
    </source>
</evidence>
<feature type="region of interest" description="Disordered" evidence="1">
    <location>
        <begin position="109"/>
        <end position="171"/>
    </location>
</feature>
<name>A0A5B7GX39_PORTR</name>
<keyword evidence="3" id="KW-1185">Reference proteome</keyword>
<reference evidence="2 3" key="1">
    <citation type="submission" date="2019-05" db="EMBL/GenBank/DDBJ databases">
        <title>Another draft genome of Portunus trituberculatus and its Hox gene families provides insights of decapod evolution.</title>
        <authorList>
            <person name="Jeong J.-H."/>
            <person name="Song I."/>
            <person name="Kim S."/>
            <person name="Choi T."/>
            <person name="Kim D."/>
            <person name="Ryu S."/>
            <person name="Kim W."/>
        </authorList>
    </citation>
    <scope>NUCLEOTIDE SEQUENCE [LARGE SCALE GENOMIC DNA]</scope>
    <source>
        <tissue evidence="2">Muscle</tissue>
    </source>
</reference>
<evidence type="ECO:0000313" key="3">
    <source>
        <dbReference type="Proteomes" id="UP000324222"/>
    </source>
</evidence>
<dbReference type="Proteomes" id="UP000324222">
    <property type="component" value="Unassembled WGS sequence"/>
</dbReference>
<gene>
    <name evidence="2" type="ORF">E2C01_058658</name>
</gene>
<feature type="compositionally biased region" description="Basic and acidic residues" evidence="1">
    <location>
        <begin position="131"/>
        <end position="141"/>
    </location>
</feature>
<feature type="compositionally biased region" description="Polar residues" evidence="1">
    <location>
        <begin position="154"/>
        <end position="165"/>
    </location>
</feature>
<accession>A0A5B7GX39</accession>